<sequence length="216" mass="24490">MAENRDILNDGFWRILQNENLNIVIYFIKMKNLIISLSMVTALLASCSPSSDKKTETNTSPDTQKEVASSQPEPVKNDPEPVEIPADFSTLVPIDVLNSKSPNVPDKNGIEFSGNCYSCDLASLSITKKQIRWTNVCDEKDTFEIDDFSYTTEENKTIFKTPERTYILTQIDKAPVYELVIEGKKLELKNKRISKYFTTKKALPLFTEHDCGDFEG</sequence>
<dbReference type="EMBL" id="RJTW01000004">
    <property type="protein sequence ID" value="ROH94110.1"/>
    <property type="molecule type" value="Genomic_DNA"/>
</dbReference>
<evidence type="ECO:0000256" key="1">
    <source>
        <dbReference type="SAM" id="MobiDB-lite"/>
    </source>
</evidence>
<organism evidence="2 3">
    <name type="scientific">Chryseobacterium cucumeris</name>
    <dbReference type="NCBI Taxonomy" id="1813611"/>
    <lineage>
        <taxon>Bacteria</taxon>
        <taxon>Pseudomonadati</taxon>
        <taxon>Bacteroidota</taxon>
        <taxon>Flavobacteriia</taxon>
        <taxon>Flavobacteriales</taxon>
        <taxon>Weeksellaceae</taxon>
        <taxon>Chryseobacterium group</taxon>
        <taxon>Chryseobacterium</taxon>
    </lineage>
</organism>
<proteinExistence type="predicted"/>
<evidence type="ECO:0000313" key="2">
    <source>
        <dbReference type="EMBL" id="ROH94110.1"/>
    </source>
</evidence>
<dbReference type="Proteomes" id="UP000281899">
    <property type="component" value="Unassembled WGS sequence"/>
</dbReference>
<comment type="caution">
    <text evidence="2">The sequence shown here is derived from an EMBL/GenBank/DDBJ whole genome shotgun (WGS) entry which is preliminary data.</text>
</comment>
<accession>A0ABX9X7N7</accession>
<feature type="region of interest" description="Disordered" evidence="1">
    <location>
        <begin position="49"/>
        <end position="82"/>
    </location>
</feature>
<name>A0ABX9X7N7_9FLAO</name>
<evidence type="ECO:0000313" key="3">
    <source>
        <dbReference type="Proteomes" id="UP000281899"/>
    </source>
</evidence>
<gene>
    <name evidence="2" type="ORF">EGI15_06360</name>
</gene>
<reference evidence="2 3" key="1">
    <citation type="submission" date="2018-11" db="EMBL/GenBank/DDBJ databases">
        <title>Proposal to divide the Flavobacteriaceae and reorganize its genera based on Amino Acid Identity values calculated from whole genome sequences.</title>
        <authorList>
            <person name="Nicholson A.C."/>
            <person name="Gulvik C.A."/>
            <person name="Whitney A.M."/>
            <person name="Humrighouse B.W."/>
            <person name="Bell M."/>
            <person name="Holmes B."/>
            <person name="Steigerwalt A."/>
            <person name="Villarma A."/>
            <person name="Sheth M."/>
            <person name="Batra D."/>
            <person name="Pryor J."/>
            <person name="Bernardet J.-F."/>
            <person name="Hugo C."/>
            <person name="Kampfer P."/>
            <person name="Newman J."/>
            <person name="Mcquiston J.R."/>
        </authorList>
    </citation>
    <scope>NUCLEOTIDE SEQUENCE [LARGE SCALE GENOMIC DNA]</scope>
    <source>
        <strain evidence="2 3">G0235</strain>
    </source>
</reference>
<feature type="compositionally biased region" description="Polar residues" evidence="1">
    <location>
        <begin position="57"/>
        <end position="72"/>
    </location>
</feature>
<evidence type="ECO:0008006" key="4">
    <source>
        <dbReference type="Google" id="ProtNLM"/>
    </source>
</evidence>
<protein>
    <recommendedName>
        <fullName evidence="4">NlpE N-terminal domain-containing protein</fullName>
    </recommendedName>
</protein>
<keyword evidence="3" id="KW-1185">Reference proteome</keyword>